<proteinExistence type="predicted"/>
<accession>G2GGI2</accession>
<dbReference type="AlphaFoldDB" id="G2GGI2"/>
<evidence type="ECO:0000313" key="2">
    <source>
        <dbReference type="Proteomes" id="UP000004217"/>
    </source>
</evidence>
<organism evidence="1 2">
    <name type="scientific">Streptomyces zinciresistens K42</name>
    <dbReference type="NCBI Taxonomy" id="700597"/>
    <lineage>
        <taxon>Bacteria</taxon>
        <taxon>Bacillati</taxon>
        <taxon>Actinomycetota</taxon>
        <taxon>Actinomycetes</taxon>
        <taxon>Kitasatosporales</taxon>
        <taxon>Streptomycetaceae</taxon>
        <taxon>Streptomyces</taxon>
    </lineage>
</organism>
<dbReference type="EMBL" id="AGBF01000095">
    <property type="protein sequence ID" value="EGX57370.1"/>
    <property type="molecule type" value="Genomic_DNA"/>
</dbReference>
<name>G2GGI2_9ACTN</name>
<protein>
    <submittedName>
        <fullName evidence="1">Uncharacterized protein</fullName>
    </submittedName>
</protein>
<evidence type="ECO:0000313" key="1">
    <source>
        <dbReference type="EMBL" id="EGX57370.1"/>
    </source>
</evidence>
<keyword evidence="2" id="KW-1185">Reference proteome</keyword>
<dbReference type="Proteomes" id="UP000004217">
    <property type="component" value="Unassembled WGS sequence"/>
</dbReference>
<gene>
    <name evidence="1" type="ORF">SZN_23081</name>
</gene>
<comment type="caution">
    <text evidence="1">The sequence shown here is derived from an EMBL/GenBank/DDBJ whole genome shotgun (WGS) entry which is preliminary data.</text>
</comment>
<sequence>MHRVRVPRPARGHLAQARLPDLALAHRSGHGADALLDRHAHIAAVHGAEVDDVDVDPTTILTRWAA</sequence>
<reference evidence="1 2" key="1">
    <citation type="submission" date="2011-08" db="EMBL/GenBank/DDBJ databases">
        <authorList>
            <person name="Lin Y."/>
            <person name="Hao X."/>
            <person name="Johnstone L."/>
            <person name="Miller S.J."/>
            <person name="Wei G."/>
            <person name="Rensing C."/>
        </authorList>
    </citation>
    <scope>NUCLEOTIDE SEQUENCE [LARGE SCALE GENOMIC DNA]</scope>
    <source>
        <strain evidence="1 2">K42</strain>
    </source>
</reference>